<accession>A0A1B8HCT7</accession>
<keyword evidence="2" id="KW-1185">Reference proteome</keyword>
<evidence type="ECO:0000313" key="2">
    <source>
        <dbReference type="Proteomes" id="UP000092377"/>
    </source>
</evidence>
<protein>
    <recommendedName>
        <fullName evidence="3">Bacteriophage CII protein</fullName>
    </recommendedName>
</protein>
<dbReference type="Gene3D" id="1.10.260.40">
    <property type="entry name" value="lambda repressor-like DNA-binding domains"/>
    <property type="match status" value="1"/>
</dbReference>
<name>A0A1B8HCT7_9GAMM</name>
<evidence type="ECO:0000313" key="1">
    <source>
        <dbReference type="EMBL" id="OBU06876.1"/>
    </source>
</evidence>
<dbReference type="InterPro" id="IPR007933">
    <property type="entry name" value="Transcrpt_activ_CII"/>
</dbReference>
<dbReference type="AlphaFoldDB" id="A0A1B8HCT7"/>
<evidence type="ECO:0008006" key="3">
    <source>
        <dbReference type="Google" id="ProtNLM"/>
    </source>
</evidence>
<dbReference type="InterPro" id="IPR010982">
    <property type="entry name" value="Lambda_DNA-bd_dom_sf"/>
</dbReference>
<organism evidence="1 2">
    <name type="scientific">Morganella psychrotolerans</name>
    <dbReference type="NCBI Taxonomy" id="368603"/>
    <lineage>
        <taxon>Bacteria</taxon>
        <taxon>Pseudomonadati</taxon>
        <taxon>Pseudomonadota</taxon>
        <taxon>Gammaproteobacteria</taxon>
        <taxon>Enterobacterales</taxon>
        <taxon>Morganellaceae</taxon>
        <taxon>Morganella</taxon>
    </lineage>
</organism>
<sequence>MEYANYSKKVLEAEAEIMNRLLYMGKSNFAREAGWHESKVSRLNVKDIAVVFAILDKTFSNSFIQEVARQAVASVMAKENAPAVVAAEAH</sequence>
<dbReference type="Pfam" id="PF05269">
    <property type="entry name" value="Phage_CII"/>
    <property type="match status" value="1"/>
</dbReference>
<dbReference type="OrthoDB" id="6547916at2"/>
<comment type="caution">
    <text evidence="1">The sequence shown here is derived from an EMBL/GenBank/DDBJ whole genome shotgun (WGS) entry which is preliminary data.</text>
</comment>
<reference evidence="2" key="1">
    <citation type="submission" date="2016-06" db="EMBL/GenBank/DDBJ databases">
        <authorList>
            <person name="Butler K."/>
        </authorList>
    </citation>
    <scope>NUCLEOTIDE SEQUENCE [LARGE SCALE GENOMIC DNA]</scope>
    <source>
        <strain evidence="2">GCSL-Mp20</strain>
    </source>
</reference>
<dbReference type="Proteomes" id="UP000092377">
    <property type="component" value="Unassembled WGS sequence"/>
</dbReference>
<proteinExistence type="predicted"/>
<dbReference type="GO" id="GO:0006355">
    <property type="term" value="P:regulation of DNA-templated transcription"/>
    <property type="evidence" value="ECO:0007669"/>
    <property type="project" value="InterPro"/>
</dbReference>
<dbReference type="GO" id="GO:0003677">
    <property type="term" value="F:DNA binding"/>
    <property type="evidence" value="ECO:0007669"/>
    <property type="project" value="InterPro"/>
</dbReference>
<dbReference type="RefSeq" id="WP_067403277.1">
    <property type="nucleotide sequence ID" value="NZ_LZEY01000026.1"/>
</dbReference>
<dbReference type="EMBL" id="LZEY01000026">
    <property type="protein sequence ID" value="OBU06876.1"/>
    <property type="molecule type" value="Genomic_DNA"/>
</dbReference>
<gene>
    <name evidence="1" type="ORF">AYY18_19790</name>
</gene>